<reference evidence="1" key="1">
    <citation type="submission" date="2014-11" db="EMBL/GenBank/DDBJ databases">
        <authorList>
            <person name="Amaro Gonzalez C."/>
        </authorList>
    </citation>
    <scope>NUCLEOTIDE SEQUENCE</scope>
</reference>
<proteinExistence type="predicted"/>
<reference evidence="1" key="2">
    <citation type="journal article" date="2015" name="Fish Shellfish Immunol.">
        <title>Early steps in the European eel (Anguilla anguilla)-Vibrio vulnificus interaction in the gills: Role of the RtxA13 toxin.</title>
        <authorList>
            <person name="Callol A."/>
            <person name="Pajuelo D."/>
            <person name="Ebbesson L."/>
            <person name="Teles M."/>
            <person name="MacKenzie S."/>
            <person name="Amaro C."/>
        </authorList>
    </citation>
    <scope>NUCLEOTIDE SEQUENCE</scope>
</reference>
<organism evidence="1">
    <name type="scientific">Anguilla anguilla</name>
    <name type="common">European freshwater eel</name>
    <name type="synonym">Muraena anguilla</name>
    <dbReference type="NCBI Taxonomy" id="7936"/>
    <lineage>
        <taxon>Eukaryota</taxon>
        <taxon>Metazoa</taxon>
        <taxon>Chordata</taxon>
        <taxon>Craniata</taxon>
        <taxon>Vertebrata</taxon>
        <taxon>Euteleostomi</taxon>
        <taxon>Actinopterygii</taxon>
        <taxon>Neopterygii</taxon>
        <taxon>Teleostei</taxon>
        <taxon>Anguilliformes</taxon>
        <taxon>Anguillidae</taxon>
        <taxon>Anguilla</taxon>
    </lineage>
</organism>
<protein>
    <submittedName>
        <fullName evidence="1">Uncharacterized protein</fullName>
    </submittedName>
</protein>
<dbReference type="EMBL" id="GBXM01053040">
    <property type="protein sequence ID" value="JAH55537.1"/>
    <property type="molecule type" value="Transcribed_RNA"/>
</dbReference>
<dbReference type="AlphaFoldDB" id="A0A0E9TQ01"/>
<accession>A0A0E9TQ01</accession>
<sequence>MYYVSRLRQQISGVSLQMITFPC</sequence>
<name>A0A0E9TQ01_ANGAN</name>
<evidence type="ECO:0000313" key="1">
    <source>
        <dbReference type="EMBL" id="JAH55537.1"/>
    </source>
</evidence>